<comment type="caution">
    <text evidence="2">The sequence shown here is derived from an EMBL/GenBank/DDBJ whole genome shotgun (WGS) entry which is preliminary data.</text>
</comment>
<reference evidence="2 3" key="1">
    <citation type="submission" date="2024-04" db="EMBL/GenBank/DDBJ databases">
        <title>Tritrichomonas musculus Genome.</title>
        <authorList>
            <person name="Alves-Ferreira E."/>
            <person name="Grigg M."/>
            <person name="Lorenzi H."/>
            <person name="Galac M."/>
        </authorList>
    </citation>
    <scope>NUCLEOTIDE SEQUENCE [LARGE SCALE GENOMIC DNA]</scope>
    <source>
        <strain evidence="2 3">EAF2021</strain>
    </source>
</reference>
<sequence>MINVRVLEAQDLPIFNNHLRKTLVSCFSYSSYRFFYGSFKSKKKSTNTNWDCEFNVDFFKLIRLRFFLYGIRAMKSDDYYIGHVTVDFNQFISTSPGNEIMRSPGTSVQNKYPIKSPISTNSKLTLIFTYLPHIKRPVGTRPSLNPNSLIHVYASFSPYHDYQDQPVEVELIQVFPNPDDKTNSQIGYFYHLTKDNSWESVGRSSIDRYFLGPTGPTQVHSLSIPRLSGKYLLFVLDVSNYSGTISLNFANEKSGEFAHFDNKCFIKSKINDRSIRLIKTIDVDVSPNTKYLVPFYLFIQMNSMSTNKYQFNQFLEEHETLTFDKSNIEDNSNLDYADKVFYETEFDNKIIEKVQSIKSLENTHFLRTHVLPLYKQVSLTKLLRNYNLDVNSNLRFYVGGSTTNTAGSSAYVDQWKQGFIAYDKVSHEVCNDIPMKIEEENAISYLLDKVNYNSIITLNLNQINKNTVLAYYVYSSSYLINAFPHGFFVISHCDDTSERSLFRNTIFADSWTSYYATCFRLEFFDDEWRIIPMRQYFNTKDEMEYALDLAHLNESISYEQSTEENLEEWIKLEDIK</sequence>
<keyword evidence="3" id="KW-1185">Reference proteome</keyword>
<protein>
    <recommendedName>
        <fullName evidence="1">C2 domain-containing protein</fullName>
    </recommendedName>
</protein>
<dbReference type="PROSITE" id="PS50004">
    <property type="entry name" value="C2"/>
    <property type="match status" value="1"/>
</dbReference>
<dbReference type="EMBL" id="JAPFFF010000072">
    <property type="protein sequence ID" value="KAK8835896.1"/>
    <property type="molecule type" value="Genomic_DNA"/>
</dbReference>
<feature type="domain" description="C2" evidence="1">
    <location>
        <begin position="1"/>
        <end position="101"/>
    </location>
</feature>
<proteinExistence type="predicted"/>
<accession>A0ABR2GQG0</accession>
<evidence type="ECO:0000259" key="1">
    <source>
        <dbReference type="PROSITE" id="PS50004"/>
    </source>
</evidence>
<dbReference type="SUPFAM" id="SSF49562">
    <property type="entry name" value="C2 domain (Calcium/lipid-binding domain, CaLB)"/>
    <property type="match status" value="1"/>
</dbReference>
<dbReference type="Proteomes" id="UP001470230">
    <property type="component" value="Unassembled WGS sequence"/>
</dbReference>
<name>A0ABR2GQG0_9EUKA</name>
<dbReference type="InterPro" id="IPR035892">
    <property type="entry name" value="C2_domain_sf"/>
</dbReference>
<evidence type="ECO:0000313" key="3">
    <source>
        <dbReference type="Proteomes" id="UP001470230"/>
    </source>
</evidence>
<dbReference type="InterPro" id="IPR000008">
    <property type="entry name" value="C2_dom"/>
</dbReference>
<gene>
    <name evidence="2" type="ORF">M9Y10_040274</name>
</gene>
<evidence type="ECO:0000313" key="2">
    <source>
        <dbReference type="EMBL" id="KAK8835896.1"/>
    </source>
</evidence>
<organism evidence="2 3">
    <name type="scientific">Tritrichomonas musculus</name>
    <dbReference type="NCBI Taxonomy" id="1915356"/>
    <lineage>
        <taxon>Eukaryota</taxon>
        <taxon>Metamonada</taxon>
        <taxon>Parabasalia</taxon>
        <taxon>Tritrichomonadida</taxon>
        <taxon>Tritrichomonadidae</taxon>
        <taxon>Tritrichomonas</taxon>
    </lineage>
</organism>